<dbReference type="GO" id="GO:0043484">
    <property type="term" value="P:regulation of RNA splicing"/>
    <property type="evidence" value="ECO:0007669"/>
    <property type="project" value="TreeGrafter"/>
</dbReference>
<sequence>SSTGPLDVAPVDVEFSFPTFSKLRKARSAGEVAVAERHRLKFPHLKVKDAVAAEARLAMGLPHVGLALKEAGRGGGEGKMFRFTMPFSRTKKPKEEAGEEREMGFQAPQVEFALPLPKMGAEESFLEASPKGESLTGSESRLRWPKVEAALPKGSTSALETHPGLLQAGLKLPTAEVAAPKVDVDLALPRLECAAAPEAAPKREGFRIKVPKFGVSAEEAELKLPLMKAPALEMALGESQEKVLEDQLRPAGAMPSLGRLAPDVDLELPFPKGKSGMESPESSGGVSLVSLPQLGGAGKLPQVEVSLGKLGSPKVDKTIQLPGLEISLREHPLESQEAAGAAGGSQMKPPEVRVPSLDISAPKVQDIHLCKAVGEPAARSGRAKPKEAAEGDGFKFQMPQISFPKFDFPVKAAPSPPPVQVKMLKPEGDVGMKVSLPKGDVSLLAMKVPGVQLPKVPRPELGISVEKPEVEMAAPPALSFPPTTVPALDIQLPKVGVELDLVKRERDVSEQGPEAQEVTREALSKDLQVEISLPKGAVSQPGLEPGMKSIEGPALVGMVAKFPKVDLAFEKQPADAEGPKTDLEGAKMKLPTVEIPPIGLPEMTTESQAKGKTSRFALSKFSISGPKVWSKMSPEVSVSGVEGREAADLGSKLKLPKFGISFPKSKWEAEAEGAKLALEVEGEAPKARLASPELLGVEFKGLKLSLLGFGGKGREEAWGALESGEVKRQDGKEGLTGQPDPRMLEKDAKASRFRIASFGLMRRDVEAKAKKAPGSPKEKPKGPFGKMPQLKLSSLKAQGERRKCHFPAPELDEKVLPQVELPRLALRAETGLTPEPESPGFRVQVPSVEIAGPGAKAEGEGELKRPQAPSIQVSAPTLELGIGLGEEAKAAGATDLEGGLEGMLKMPKIGVTVCGAEATKDSLDLEGTGRERWKRTDGHSDAGKWHRVRIPTFGLFLPRVGLEAPEGLVGQEPEAKESLLALGRPKEMEGSAGLLAREEENQAKAAKLKPRTPFGVSFSRPKGAAEFNGEAEAPSSRLKMPKLGFSKVEGATQLQGERVEALLQDGASKLGKIPLPQVELLSPSKGAETNPELSLKLVKADKVKEEAHHSATIATALKAAKFKPPRIALSGFKKHNGELAPEAVSAPGPQVEVAPLKTATKGEPTSKFRFPKLALSSRSQEVLEISKHQQDQGGPNFRLPAVAFSVESGSEEGAPPPRSP</sequence>
<evidence type="ECO:0008006" key="6">
    <source>
        <dbReference type="Google" id="ProtNLM"/>
    </source>
</evidence>
<keyword evidence="5" id="KW-1185">Reference proteome</keyword>
<dbReference type="Proteomes" id="UP000694559">
    <property type="component" value="Unplaced"/>
</dbReference>
<dbReference type="Ensembl" id="ENSNNAT00000030049.1">
    <property type="protein sequence ID" value="ENSNNAP00000028670.1"/>
    <property type="gene ID" value="ENSNNAG00000018416.1"/>
</dbReference>
<protein>
    <recommendedName>
        <fullName evidence="6">Periaxin</fullName>
    </recommendedName>
</protein>
<proteinExistence type="predicted"/>
<accession>A0A8C6YED6</accession>
<dbReference type="AlphaFoldDB" id="A0A8C6YED6"/>
<dbReference type="OrthoDB" id="447516at2759"/>
<dbReference type="PANTHER" id="PTHR23348:SF42">
    <property type="entry name" value="PERIAXIN"/>
    <property type="match status" value="1"/>
</dbReference>
<reference evidence="4" key="2">
    <citation type="submission" date="2025-09" db="UniProtKB">
        <authorList>
            <consortium name="Ensembl"/>
        </authorList>
    </citation>
    <scope>IDENTIFICATION</scope>
</reference>
<name>A0A8C6YED6_NAJNA</name>
<organism evidence="4 5">
    <name type="scientific">Naja naja</name>
    <name type="common">Indian cobra</name>
    <dbReference type="NCBI Taxonomy" id="35670"/>
    <lineage>
        <taxon>Eukaryota</taxon>
        <taxon>Metazoa</taxon>
        <taxon>Chordata</taxon>
        <taxon>Craniata</taxon>
        <taxon>Vertebrata</taxon>
        <taxon>Euteleostomi</taxon>
        <taxon>Lepidosauria</taxon>
        <taxon>Squamata</taxon>
        <taxon>Bifurcata</taxon>
        <taxon>Unidentata</taxon>
        <taxon>Episquamata</taxon>
        <taxon>Toxicofera</taxon>
        <taxon>Serpentes</taxon>
        <taxon>Colubroidea</taxon>
        <taxon>Elapidae</taxon>
        <taxon>Elapinae</taxon>
        <taxon>Naja</taxon>
    </lineage>
</organism>
<comment type="subcellular location">
    <subcellularLocation>
        <location evidence="1">Nucleus</location>
    </subcellularLocation>
</comment>
<evidence type="ECO:0000313" key="4">
    <source>
        <dbReference type="Ensembl" id="ENSNNAP00000028670.1"/>
    </source>
</evidence>
<evidence type="ECO:0000313" key="5">
    <source>
        <dbReference type="Proteomes" id="UP000694559"/>
    </source>
</evidence>
<dbReference type="InterPro" id="IPR052082">
    <property type="entry name" value="Myelin_sheath_structural"/>
</dbReference>
<evidence type="ECO:0000256" key="3">
    <source>
        <dbReference type="SAM" id="MobiDB-lite"/>
    </source>
</evidence>
<evidence type="ECO:0000256" key="2">
    <source>
        <dbReference type="ARBA" id="ARBA00023242"/>
    </source>
</evidence>
<dbReference type="PANTHER" id="PTHR23348">
    <property type="entry name" value="PERIAXIN/AHNAK"/>
    <property type="match status" value="1"/>
</dbReference>
<evidence type="ECO:0000256" key="1">
    <source>
        <dbReference type="ARBA" id="ARBA00004123"/>
    </source>
</evidence>
<dbReference type="OMA" id="RERWKRT"/>
<dbReference type="GO" id="GO:0032287">
    <property type="term" value="P:peripheral nervous system myelin maintenance"/>
    <property type="evidence" value="ECO:0007669"/>
    <property type="project" value="TreeGrafter"/>
</dbReference>
<reference evidence="4" key="1">
    <citation type="submission" date="2025-08" db="UniProtKB">
        <authorList>
            <consortium name="Ensembl"/>
        </authorList>
    </citation>
    <scope>IDENTIFICATION</scope>
</reference>
<dbReference type="GO" id="GO:0005634">
    <property type="term" value="C:nucleus"/>
    <property type="evidence" value="ECO:0007669"/>
    <property type="project" value="UniProtKB-SubCell"/>
</dbReference>
<feature type="region of interest" description="Disordered" evidence="3">
    <location>
        <begin position="766"/>
        <end position="789"/>
    </location>
</feature>
<keyword evidence="2" id="KW-0539">Nucleus</keyword>
<dbReference type="GO" id="GO:0005737">
    <property type="term" value="C:cytoplasm"/>
    <property type="evidence" value="ECO:0007669"/>
    <property type="project" value="TreeGrafter"/>
</dbReference>